<organism evidence="3 4">
    <name type="scientific">Phyllotreta striolata</name>
    <name type="common">Striped flea beetle</name>
    <name type="synonym">Crioceris striolata</name>
    <dbReference type="NCBI Taxonomy" id="444603"/>
    <lineage>
        <taxon>Eukaryota</taxon>
        <taxon>Metazoa</taxon>
        <taxon>Ecdysozoa</taxon>
        <taxon>Arthropoda</taxon>
        <taxon>Hexapoda</taxon>
        <taxon>Insecta</taxon>
        <taxon>Pterygota</taxon>
        <taxon>Neoptera</taxon>
        <taxon>Endopterygota</taxon>
        <taxon>Coleoptera</taxon>
        <taxon>Polyphaga</taxon>
        <taxon>Cucujiformia</taxon>
        <taxon>Chrysomeloidea</taxon>
        <taxon>Chrysomelidae</taxon>
        <taxon>Galerucinae</taxon>
        <taxon>Alticini</taxon>
        <taxon>Phyllotreta</taxon>
    </lineage>
</organism>
<dbReference type="GO" id="GO:0030719">
    <property type="term" value="P:P granule organization"/>
    <property type="evidence" value="ECO:0007669"/>
    <property type="project" value="TreeGrafter"/>
</dbReference>
<name>A0A9N9TQF5_PHYSR</name>
<evidence type="ECO:0000313" key="4">
    <source>
        <dbReference type="Proteomes" id="UP001153712"/>
    </source>
</evidence>
<protein>
    <recommendedName>
        <fullName evidence="2">Tudor domain-containing protein</fullName>
    </recommendedName>
</protein>
<sequence length="468" mass="53119">MSAITKSLTVLLGLTVCGVSGYVLYLLIHKDEDDDYLDTLAKASKFKTHEVKVPKEIVRSLIGRSGRHIKQIQEQSSTKIFFRDTDSDEYKICVVKGSIEACHIAENLIQEFIDNQPVLESEDMWVPTVSVGKIIGRSGEKISEIRSLSGSKITVTDDLDDRMLNSKRITIKGTKEQINVAKSLIDDIVEEVMEQQQRLEASLAKREPRIPLKSPDLAKTIESPRVERMSPLPGQPEKPFEVYISAMVDPSRFWVQIVGPKATELDCLVEEMTEYYNKIENRTVHELQEVKKGDLVAAKFMYDNKWYRAEVLNLLEEVANDDNEKRAELYYVDYGDTDVVACKDVYELRTDFLRLHFQAIECFLARVEPTGDSWSEEARDRFEEWTHVAQWKKLSAKMNGYSVREKTRAKREGSPVPGVDLYEIEEHDIDIAEELVKAGLATFKKDSGALGSCRTNSNSSISVTSSLS</sequence>
<feature type="domain" description="Tudor" evidence="2">
    <location>
        <begin position="289"/>
        <end position="355"/>
    </location>
</feature>
<dbReference type="InterPro" id="IPR004088">
    <property type="entry name" value="KH_dom_type_1"/>
</dbReference>
<dbReference type="InterPro" id="IPR002999">
    <property type="entry name" value="Tudor"/>
</dbReference>
<dbReference type="CDD" id="cd00105">
    <property type="entry name" value="KH-I"/>
    <property type="match status" value="1"/>
</dbReference>
<dbReference type="PROSITE" id="PS50084">
    <property type="entry name" value="KH_TYPE_1"/>
    <property type="match status" value="2"/>
</dbReference>
<evidence type="ECO:0000313" key="3">
    <source>
        <dbReference type="EMBL" id="CAG9863106.1"/>
    </source>
</evidence>
<reference evidence="3" key="1">
    <citation type="submission" date="2022-01" db="EMBL/GenBank/DDBJ databases">
        <authorList>
            <person name="King R."/>
        </authorList>
    </citation>
    <scope>NUCLEOTIDE SEQUENCE</scope>
</reference>
<dbReference type="Gene3D" id="2.30.30.140">
    <property type="match status" value="1"/>
</dbReference>
<dbReference type="GO" id="GO:0007283">
    <property type="term" value="P:spermatogenesis"/>
    <property type="evidence" value="ECO:0007669"/>
    <property type="project" value="TreeGrafter"/>
</dbReference>
<dbReference type="Gene3D" id="3.30.1370.10">
    <property type="entry name" value="K Homology domain, type 1"/>
    <property type="match status" value="2"/>
</dbReference>
<dbReference type="PANTHER" id="PTHR22948:SF29">
    <property type="entry name" value="FI02030P-RELATED"/>
    <property type="match status" value="1"/>
</dbReference>
<evidence type="ECO:0000259" key="2">
    <source>
        <dbReference type="PROSITE" id="PS50304"/>
    </source>
</evidence>
<dbReference type="SMART" id="SM00322">
    <property type="entry name" value="KH"/>
    <property type="match status" value="2"/>
</dbReference>
<dbReference type="SUPFAM" id="SSF63748">
    <property type="entry name" value="Tudor/PWWP/MBT"/>
    <property type="match status" value="1"/>
</dbReference>
<dbReference type="SUPFAM" id="SSF54791">
    <property type="entry name" value="Eukaryotic type KH-domain (KH-domain type I)"/>
    <property type="match status" value="2"/>
</dbReference>
<evidence type="ECO:0000256" key="1">
    <source>
        <dbReference type="PROSITE-ProRule" id="PRU00117"/>
    </source>
</evidence>
<dbReference type="Proteomes" id="UP001153712">
    <property type="component" value="Chromosome 6"/>
</dbReference>
<dbReference type="SMART" id="SM00333">
    <property type="entry name" value="TUDOR"/>
    <property type="match status" value="1"/>
</dbReference>
<dbReference type="PANTHER" id="PTHR22948">
    <property type="entry name" value="TUDOR DOMAIN CONTAINING PROTEIN"/>
    <property type="match status" value="1"/>
</dbReference>
<dbReference type="OrthoDB" id="9995375at2759"/>
<keyword evidence="4" id="KW-1185">Reference proteome</keyword>
<dbReference type="GO" id="GO:0003723">
    <property type="term" value="F:RNA binding"/>
    <property type="evidence" value="ECO:0007669"/>
    <property type="project" value="UniProtKB-UniRule"/>
</dbReference>
<dbReference type="InterPro" id="IPR050621">
    <property type="entry name" value="Tudor_domain_containing"/>
</dbReference>
<dbReference type="InterPro" id="IPR036612">
    <property type="entry name" value="KH_dom_type_1_sf"/>
</dbReference>
<keyword evidence="1" id="KW-0694">RNA-binding</keyword>
<dbReference type="Pfam" id="PF00013">
    <property type="entry name" value="KH_1"/>
    <property type="match status" value="2"/>
</dbReference>
<dbReference type="EMBL" id="OU900099">
    <property type="protein sequence ID" value="CAG9863106.1"/>
    <property type="molecule type" value="Genomic_DNA"/>
</dbReference>
<dbReference type="FunFam" id="2.30.30.140:FF:000018">
    <property type="entry name" value="Serine/threonine-protein kinase 31"/>
    <property type="match status" value="1"/>
</dbReference>
<dbReference type="Gene3D" id="2.40.50.90">
    <property type="match status" value="1"/>
</dbReference>
<gene>
    <name evidence="3" type="ORF">PHYEVI_LOCUS9406</name>
</gene>
<dbReference type="Pfam" id="PF00567">
    <property type="entry name" value="TUDOR"/>
    <property type="match status" value="1"/>
</dbReference>
<proteinExistence type="predicted"/>
<dbReference type="PROSITE" id="PS50304">
    <property type="entry name" value="TUDOR"/>
    <property type="match status" value="1"/>
</dbReference>
<dbReference type="GO" id="GO:0043186">
    <property type="term" value="C:P granule"/>
    <property type="evidence" value="ECO:0007669"/>
    <property type="project" value="TreeGrafter"/>
</dbReference>
<dbReference type="InterPro" id="IPR004087">
    <property type="entry name" value="KH_dom"/>
</dbReference>
<dbReference type="GO" id="GO:0034587">
    <property type="term" value="P:piRNA processing"/>
    <property type="evidence" value="ECO:0007669"/>
    <property type="project" value="TreeGrafter"/>
</dbReference>
<dbReference type="GO" id="GO:0005739">
    <property type="term" value="C:mitochondrion"/>
    <property type="evidence" value="ECO:0007669"/>
    <property type="project" value="UniProtKB-ARBA"/>
</dbReference>
<accession>A0A9N9TQF5</accession>
<dbReference type="InterPro" id="IPR035437">
    <property type="entry name" value="SNase_OB-fold_sf"/>
</dbReference>
<dbReference type="AlphaFoldDB" id="A0A9N9TQF5"/>